<evidence type="ECO:0000313" key="2">
    <source>
        <dbReference type="Proteomes" id="UP000044938"/>
    </source>
</evidence>
<gene>
    <name evidence="1" type="ORF">ERS007720_03696</name>
</gene>
<organism evidence="1 2">
    <name type="scientific">Mycobacterium tuberculosis</name>
    <dbReference type="NCBI Taxonomy" id="1773"/>
    <lineage>
        <taxon>Bacteria</taxon>
        <taxon>Bacillati</taxon>
        <taxon>Actinomycetota</taxon>
        <taxon>Actinomycetes</taxon>
        <taxon>Mycobacteriales</taxon>
        <taxon>Mycobacteriaceae</taxon>
        <taxon>Mycobacterium</taxon>
        <taxon>Mycobacterium tuberculosis complex</taxon>
    </lineage>
</organism>
<dbReference type="AlphaFoldDB" id="A0A655JIY6"/>
<dbReference type="EMBL" id="CSAJ01000633">
    <property type="protein sequence ID" value="COW99158.1"/>
    <property type="molecule type" value="Genomic_DNA"/>
</dbReference>
<evidence type="ECO:0000313" key="1">
    <source>
        <dbReference type="EMBL" id="COW99158.1"/>
    </source>
</evidence>
<proteinExistence type="predicted"/>
<sequence length="217" mass="23813">MGARGNQIGNRGTWVAAGDQTFAYQHRVSARAGVRQQVSGATHAGFSNPDHTARQTRSYSREAIPVHVQRHEVAGVNANHLGPGLQRSVGFLLGMDLDECCHTQRFGAVQHRHQHRLLQCGDDEQQHVGAVRTRLMNLVRLHHKVLAQHRNRNRGPHRVEVVERSLKTPLLSHHADDPGTAILVGLGQLCRVGDGRQCACRRTSALDLSDDADAGLA</sequence>
<dbReference type="Proteomes" id="UP000044938">
    <property type="component" value="Unassembled WGS sequence"/>
</dbReference>
<accession>A0A655JIY6</accession>
<reference evidence="1 2" key="1">
    <citation type="submission" date="2015-03" db="EMBL/GenBank/DDBJ databases">
        <authorList>
            <consortium name="Pathogen Informatics"/>
        </authorList>
    </citation>
    <scope>NUCLEOTIDE SEQUENCE [LARGE SCALE GENOMIC DNA]</scope>
    <source>
        <strain evidence="1 2">M09401471</strain>
    </source>
</reference>
<name>A0A655JIY6_MYCTX</name>
<protein>
    <submittedName>
        <fullName evidence="1">Uncharacterized protein</fullName>
    </submittedName>
</protein>